<dbReference type="InParanoid" id="A0A1S3FVK8"/>
<dbReference type="GO" id="GO:0005886">
    <property type="term" value="C:plasma membrane"/>
    <property type="evidence" value="ECO:0007669"/>
    <property type="project" value="UniProtKB-SubCell"/>
</dbReference>
<dbReference type="Proteomes" id="UP000081671">
    <property type="component" value="Unplaced"/>
</dbReference>
<dbReference type="SMART" id="SM00134">
    <property type="entry name" value="LU"/>
    <property type="match status" value="1"/>
</dbReference>
<dbReference type="InterPro" id="IPR016054">
    <property type="entry name" value="LY6_UPA_recep-like"/>
</dbReference>
<evidence type="ECO:0000313" key="8">
    <source>
        <dbReference type="Proteomes" id="UP000081671"/>
    </source>
</evidence>
<dbReference type="Gene3D" id="2.10.60.10">
    <property type="entry name" value="CD59"/>
    <property type="match status" value="1"/>
</dbReference>
<dbReference type="FunFam" id="2.10.60.10:FF:000030">
    <property type="entry name" value="Lymphocyte antigen 6 complex, locus G6G"/>
    <property type="match status" value="1"/>
</dbReference>
<keyword evidence="8" id="KW-1185">Reference proteome</keyword>
<dbReference type="InterPro" id="IPR045860">
    <property type="entry name" value="Snake_toxin-like_sf"/>
</dbReference>
<proteinExistence type="predicted"/>
<dbReference type="PANTHER" id="PTHR16983">
    <property type="entry name" value="UPAR/LY6 DOMAIN-CONTAINING PROTEIN"/>
    <property type="match status" value="1"/>
</dbReference>
<evidence type="ECO:0000259" key="7">
    <source>
        <dbReference type="SMART" id="SM00134"/>
    </source>
</evidence>
<reference evidence="9" key="1">
    <citation type="submission" date="2025-08" db="UniProtKB">
        <authorList>
            <consortium name="RefSeq"/>
        </authorList>
    </citation>
    <scope>IDENTIFICATION</scope>
    <source>
        <tissue evidence="9">Kidney</tissue>
    </source>
</reference>
<keyword evidence="2" id="KW-1003">Cell membrane</keyword>
<evidence type="ECO:0000256" key="6">
    <source>
        <dbReference type="SAM" id="SignalP"/>
    </source>
</evidence>
<dbReference type="RefSeq" id="XP_012880601.1">
    <property type="nucleotide sequence ID" value="XM_013025147.1"/>
</dbReference>
<name>A0A1S3FVK8_DIPOR</name>
<evidence type="ECO:0000256" key="1">
    <source>
        <dbReference type="ARBA" id="ARBA00004236"/>
    </source>
</evidence>
<dbReference type="InterPro" id="IPR051110">
    <property type="entry name" value="Ly-6/neurotoxin-like_GPI-ap"/>
</dbReference>
<dbReference type="OrthoDB" id="9442935at2759"/>
<dbReference type="PANTHER" id="PTHR16983:SF14">
    <property type="entry name" value="SECRETED LY-6_UPAR DOMAIN-CONTAINING PROTEIN 2"/>
    <property type="match status" value="1"/>
</dbReference>
<dbReference type="KEGG" id="dord:105992319"/>
<dbReference type="GeneID" id="105992319"/>
<dbReference type="SUPFAM" id="SSF57302">
    <property type="entry name" value="Snake toxin-like"/>
    <property type="match status" value="1"/>
</dbReference>
<sequence>MMRLFLVLLFLAAVCATLARALHCHVCCGHENCESLVECALTDKYCVITRATNPGGILVMKSCAPLCPNSTVSSDGRALSVSCCQGSQCNRNAASGLAGSLGALWASVSASLLCALLRAAW</sequence>
<evidence type="ECO:0000256" key="5">
    <source>
        <dbReference type="ARBA" id="ARBA00023180"/>
    </source>
</evidence>
<dbReference type="AlphaFoldDB" id="A0A1S3FVK8"/>
<evidence type="ECO:0000256" key="2">
    <source>
        <dbReference type="ARBA" id="ARBA00022475"/>
    </source>
</evidence>
<accession>A0A1S3FVK8</accession>
<feature type="signal peptide" evidence="6">
    <location>
        <begin position="1"/>
        <end position="21"/>
    </location>
</feature>
<evidence type="ECO:0000256" key="3">
    <source>
        <dbReference type="ARBA" id="ARBA00022729"/>
    </source>
</evidence>
<evidence type="ECO:0000256" key="4">
    <source>
        <dbReference type="ARBA" id="ARBA00023136"/>
    </source>
</evidence>
<keyword evidence="3 6" id="KW-0732">Signal</keyword>
<dbReference type="Pfam" id="PF00087">
    <property type="entry name" value="Toxin_TOLIP"/>
    <property type="match status" value="1"/>
</dbReference>
<protein>
    <submittedName>
        <fullName evidence="9">Lymphocyte antigen 6E-like</fullName>
    </submittedName>
</protein>
<keyword evidence="4" id="KW-0472">Membrane</keyword>
<gene>
    <name evidence="9" type="primary">LOC105992319</name>
</gene>
<organism evidence="8 9">
    <name type="scientific">Dipodomys ordii</name>
    <name type="common">Ord's kangaroo rat</name>
    <dbReference type="NCBI Taxonomy" id="10020"/>
    <lineage>
        <taxon>Eukaryota</taxon>
        <taxon>Metazoa</taxon>
        <taxon>Chordata</taxon>
        <taxon>Craniata</taxon>
        <taxon>Vertebrata</taxon>
        <taxon>Euteleostomi</taxon>
        <taxon>Mammalia</taxon>
        <taxon>Eutheria</taxon>
        <taxon>Euarchontoglires</taxon>
        <taxon>Glires</taxon>
        <taxon>Rodentia</taxon>
        <taxon>Castorimorpha</taxon>
        <taxon>Heteromyidae</taxon>
        <taxon>Dipodomyinae</taxon>
        <taxon>Dipodomys</taxon>
    </lineage>
</organism>
<comment type="subcellular location">
    <subcellularLocation>
        <location evidence="1">Cell membrane</location>
    </subcellularLocation>
</comment>
<keyword evidence="5" id="KW-0325">Glycoprotein</keyword>
<evidence type="ECO:0000313" key="9">
    <source>
        <dbReference type="RefSeq" id="XP_012880601.1"/>
    </source>
</evidence>
<feature type="chain" id="PRO_5010280786" evidence="6">
    <location>
        <begin position="22"/>
        <end position="121"/>
    </location>
</feature>
<dbReference type="InterPro" id="IPR035076">
    <property type="entry name" value="Toxin/TOLIP"/>
</dbReference>
<feature type="domain" description="UPAR/Ly6" evidence="7">
    <location>
        <begin position="22"/>
        <end position="102"/>
    </location>
</feature>
<dbReference type="CDD" id="cd23542">
    <property type="entry name" value="TFP_LU_ECD_Ly6D"/>
    <property type="match status" value="1"/>
</dbReference>